<evidence type="ECO:0000259" key="3">
    <source>
        <dbReference type="PROSITE" id="PS50280"/>
    </source>
</evidence>
<evidence type="ECO:0000259" key="2">
    <source>
        <dbReference type="PROSITE" id="PS50125"/>
    </source>
</evidence>
<proteinExistence type="predicted"/>
<dbReference type="AlphaFoldDB" id="A0A9K3LY29"/>
<dbReference type="GO" id="GO:0009190">
    <property type="term" value="P:cyclic nucleotide biosynthetic process"/>
    <property type="evidence" value="ECO:0007669"/>
    <property type="project" value="InterPro"/>
</dbReference>
<dbReference type="Pfam" id="PF00856">
    <property type="entry name" value="SET"/>
    <property type="match status" value="1"/>
</dbReference>
<dbReference type="InterPro" id="IPR001214">
    <property type="entry name" value="SET_dom"/>
</dbReference>
<gene>
    <name evidence="4" type="ORF">IV203_027983</name>
</gene>
<dbReference type="PROSITE" id="PS50280">
    <property type="entry name" value="SET"/>
    <property type="match status" value="1"/>
</dbReference>
<accession>A0A9K3LY29</accession>
<feature type="domain" description="Guanylate cyclase" evidence="2">
    <location>
        <begin position="357"/>
        <end position="414"/>
    </location>
</feature>
<dbReference type="Pfam" id="PF00211">
    <property type="entry name" value="Guanylate_cyc"/>
    <property type="match status" value="1"/>
</dbReference>
<sequence length="474" mass="52699">MASATTPQGKRLRGGSFSPEGSKSTTTATAATTTPKLPFPLVSNCSQYTQKLPTQETYEALLRAYRIARNNPKAALGKFHTENAQIRFGKDNNKNNGRGMYATHTLEKGEMIYESATTITTFQTEESYVQFLTQLEPSLQCDALLWSYSTDDRVIIALDENCCVNHGGKDMNIGYQYGGSYFANRRIEKDEEILDNYSNYMSFNAIEWFERIRRNAWGGNDELYSAPDAVTIIQDDTIEANLYLRQGVVQPILEKNPDANEDNNNIIVGIKVANPVFCHSSSTENQTGAIVDSMFPKGIRQGLMNDQEANKDSKKGQHFGLPFIGSHQKALIPGAYSSSLPLVLTTKPIADYYPSSTLIVTDLVGFTAWSSKRKPAQVFTFLETLFNAFGNVAKKRKDFQGGNYSFVQTVGNLYNDNSFHNFAHACHVTQATIKLLSRIVTPDQIDTTTLTYKIEKDASTLHACTYGITSDPII</sequence>
<reference evidence="4" key="2">
    <citation type="submission" date="2021-04" db="EMBL/GenBank/DDBJ databases">
        <authorList>
            <person name="Podell S."/>
        </authorList>
    </citation>
    <scope>NUCLEOTIDE SEQUENCE</scope>
    <source>
        <strain evidence="4">Hildebrandi</strain>
    </source>
</reference>
<dbReference type="OrthoDB" id="57005at2759"/>
<dbReference type="GO" id="GO:0035556">
    <property type="term" value="P:intracellular signal transduction"/>
    <property type="evidence" value="ECO:0007669"/>
    <property type="project" value="InterPro"/>
</dbReference>
<feature type="region of interest" description="Disordered" evidence="1">
    <location>
        <begin position="1"/>
        <end position="32"/>
    </location>
</feature>
<keyword evidence="5" id="KW-1185">Reference proteome</keyword>
<dbReference type="Proteomes" id="UP000693970">
    <property type="component" value="Unassembled WGS sequence"/>
</dbReference>
<reference evidence="4" key="1">
    <citation type="journal article" date="2021" name="Sci. Rep.">
        <title>Diploid genomic architecture of Nitzschia inconspicua, an elite biomass production diatom.</title>
        <authorList>
            <person name="Oliver A."/>
            <person name="Podell S."/>
            <person name="Pinowska A."/>
            <person name="Traller J.C."/>
            <person name="Smith S.R."/>
            <person name="McClure R."/>
            <person name="Beliaev A."/>
            <person name="Bohutskyi P."/>
            <person name="Hill E.A."/>
            <person name="Rabines A."/>
            <person name="Zheng H."/>
            <person name="Allen L.Z."/>
            <person name="Kuo A."/>
            <person name="Grigoriev I.V."/>
            <person name="Allen A.E."/>
            <person name="Hazlebeck D."/>
            <person name="Allen E.E."/>
        </authorList>
    </citation>
    <scope>NUCLEOTIDE SEQUENCE</scope>
    <source>
        <strain evidence="4">Hildebrandi</strain>
    </source>
</reference>
<name>A0A9K3LY29_9STRA</name>
<dbReference type="PROSITE" id="PS50125">
    <property type="entry name" value="GUANYLATE_CYCLASE_2"/>
    <property type="match status" value="1"/>
</dbReference>
<dbReference type="InterPro" id="IPR001054">
    <property type="entry name" value="A/G_cyclase"/>
</dbReference>
<evidence type="ECO:0000313" key="5">
    <source>
        <dbReference type="Proteomes" id="UP000693970"/>
    </source>
</evidence>
<evidence type="ECO:0000313" key="4">
    <source>
        <dbReference type="EMBL" id="KAG7370237.1"/>
    </source>
</evidence>
<organism evidence="4 5">
    <name type="scientific">Nitzschia inconspicua</name>
    <dbReference type="NCBI Taxonomy" id="303405"/>
    <lineage>
        <taxon>Eukaryota</taxon>
        <taxon>Sar</taxon>
        <taxon>Stramenopiles</taxon>
        <taxon>Ochrophyta</taxon>
        <taxon>Bacillariophyta</taxon>
        <taxon>Bacillariophyceae</taxon>
        <taxon>Bacillariophycidae</taxon>
        <taxon>Bacillariales</taxon>
        <taxon>Bacillariaceae</taxon>
        <taxon>Nitzschia</taxon>
    </lineage>
</organism>
<comment type="caution">
    <text evidence="4">The sequence shown here is derived from an EMBL/GenBank/DDBJ whole genome shotgun (WGS) entry which is preliminary data.</text>
</comment>
<protein>
    <submittedName>
        <fullName evidence="4">Adenylate and guanylate cyclase catalytic domain containing protein</fullName>
    </submittedName>
</protein>
<evidence type="ECO:0000256" key="1">
    <source>
        <dbReference type="SAM" id="MobiDB-lite"/>
    </source>
</evidence>
<dbReference type="EMBL" id="JAGRRH010000005">
    <property type="protein sequence ID" value="KAG7370237.1"/>
    <property type="molecule type" value="Genomic_DNA"/>
</dbReference>
<feature type="domain" description="SET" evidence="3">
    <location>
        <begin position="84"/>
        <end position="198"/>
    </location>
</feature>